<evidence type="ECO:0000256" key="6">
    <source>
        <dbReference type="ARBA" id="ARBA00029467"/>
    </source>
</evidence>
<feature type="signal peptide" evidence="8">
    <location>
        <begin position="1"/>
        <end position="19"/>
    </location>
</feature>
<dbReference type="AlphaFoldDB" id="A0AAN7QJU1"/>
<evidence type="ECO:0000256" key="3">
    <source>
        <dbReference type="ARBA" id="ARBA00022729"/>
    </source>
</evidence>
<evidence type="ECO:0000256" key="5">
    <source>
        <dbReference type="ARBA" id="ARBA00023136"/>
    </source>
</evidence>
<accession>A0AAN7QJU1</accession>
<dbReference type="InterPro" id="IPR052222">
    <property type="entry name" value="DESIGUAL"/>
</dbReference>
<reference evidence="9 10" key="1">
    <citation type="journal article" date="2023" name="Hortic Res">
        <title>Pangenome of water caltrop reveals structural variations and asymmetric subgenome divergence after allopolyploidization.</title>
        <authorList>
            <person name="Zhang X."/>
            <person name="Chen Y."/>
            <person name="Wang L."/>
            <person name="Yuan Y."/>
            <person name="Fang M."/>
            <person name="Shi L."/>
            <person name="Lu R."/>
            <person name="Comes H.P."/>
            <person name="Ma Y."/>
            <person name="Chen Y."/>
            <person name="Huang G."/>
            <person name="Zhou Y."/>
            <person name="Zheng Z."/>
            <person name="Qiu Y."/>
        </authorList>
    </citation>
    <scope>NUCLEOTIDE SEQUENCE [LARGE SCALE GENOMIC DNA]</scope>
    <source>
        <tissue evidence="9">Roots</tissue>
    </source>
</reference>
<evidence type="ECO:0000256" key="4">
    <source>
        <dbReference type="ARBA" id="ARBA00022989"/>
    </source>
</evidence>
<dbReference type="Proteomes" id="UP001345219">
    <property type="component" value="Chromosome 24"/>
</dbReference>
<dbReference type="Pfam" id="PF06749">
    <property type="entry name" value="DUF1218"/>
    <property type="match status" value="1"/>
</dbReference>
<feature type="transmembrane region" description="Helical" evidence="7">
    <location>
        <begin position="79"/>
        <end position="104"/>
    </location>
</feature>
<dbReference type="InterPro" id="IPR009606">
    <property type="entry name" value="DEAL/Modifying_wall_lignin1/2"/>
</dbReference>
<evidence type="ECO:0000313" key="10">
    <source>
        <dbReference type="Proteomes" id="UP001345219"/>
    </source>
</evidence>
<evidence type="ECO:0000256" key="2">
    <source>
        <dbReference type="ARBA" id="ARBA00022692"/>
    </source>
</evidence>
<keyword evidence="5 7" id="KW-0472">Membrane</keyword>
<evidence type="ECO:0000256" key="1">
    <source>
        <dbReference type="ARBA" id="ARBA00004127"/>
    </source>
</evidence>
<protein>
    <submittedName>
        <fullName evidence="9">Uncharacterized protein</fullName>
    </submittedName>
</protein>
<evidence type="ECO:0000256" key="8">
    <source>
        <dbReference type="SAM" id="SignalP"/>
    </source>
</evidence>
<comment type="subcellular location">
    <subcellularLocation>
        <location evidence="1">Endomembrane system</location>
        <topology evidence="1">Multi-pass membrane protein</topology>
    </subcellularLocation>
</comment>
<gene>
    <name evidence="9" type="ORF">SAY87_030381</name>
</gene>
<keyword evidence="3 8" id="KW-0732">Signal</keyword>
<keyword evidence="10" id="KW-1185">Reference proteome</keyword>
<sequence>MRKLGIIICFVIIALDVGAGYLSFQADNAQNKSKQMNIGVVGCREPSPIAFNLGLIAAILLMVAHIPTNVVGRCSCLKLAVICNICNWIIFLAGVFMIATGTMINRKSRTSCGLVLPSLFSVGGMGISLHGTSPTTCEIETRQDLREFCEDVRDTSHEYEKSTSNGDDHKGVIWTLSIREDNRHTSLRSILH</sequence>
<keyword evidence="4 7" id="KW-1133">Transmembrane helix</keyword>
<comment type="caution">
    <text evidence="9">The sequence shown here is derived from an EMBL/GenBank/DDBJ whole genome shotgun (WGS) entry which is preliminary data.</text>
</comment>
<comment type="similarity">
    <text evidence="6">Belongs to the DESIGUAL family.</text>
</comment>
<keyword evidence="2 7" id="KW-0812">Transmembrane</keyword>
<feature type="chain" id="PRO_5042924270" evidence="8">
    <location>
        <begin position="20"/>
        <end position="192"/>
    </location>
</feature>
<feature type="transmembrane region" description="Helical" evidence="7">
    <location>
        <begin position="49"/>
        <end position="67"/>
    </location>
</feature>
<dbReference type="EMBL" id="JAXIOK010000005">
    <property type="protein sequence ID" value="KAK4769849.1"/>
    <property type="molecule type" value="Genomic_DNA"/>
</dbReference>
<evidence type="ECO:0000313" key="9">
    <source>
        <dbReference type="EMBL" id="KAK4769849.1"/>
    </source>
</evidence>
<organism evidence="9 10">
    <name type="scientific">Trapa incisa</name>
    <dbReference type="NCBI Taxonomy" id="236973"/>
    <lineage>
        <taxon>Eukaryota</taxon>
        <taxon>Viridiplantae</taxon>
        <taxon>Streptophyta</taxon>
        <taxon>Embryophyta</taxon>
        <taxon>Tracheophyta</taxon>
        <taxon>Spermatophyta</taxon>
        <taxon>Magnoliopsida</taxon>
        <taxon>eudicotyledons</taxon>
        <taxon>Gunneridae</taxon>
        <taxon>Pentapetalae</taxon>
        <taxon>rosids</taxon>
        <taxon>malvids</taxon>
        <taxon>Myrtales</taxon>
        <taxon>Lythraceae</taxon>
        <taxon>Trapa</taxon>
    </lineage>
</organism>
<dbReference type="PANTHER" id="PTHR31769">
    <property type="entry name" value="OS07G0462200 PROTEIN-RELATED"/>
    <property type="match status" value="1"/>
</dbReference>
<proteinExistence type="inferred from homology"/>
<evidence type="ECO:0000256" key="7">
    <source>
        <dbReference type="SAM" id="Phobius"/>
    </source>
</evidence>
<name>A0AAN7QJU1_9MYRT</name>
<dbReference type="GO" id="GO:0012505">
    <property type="term" value="C:endomembrane system"/>
    <property type="evidence" value="ECO:0007669"/>
    <property type="project" value="UniProtKB-SubCell"/>
</dbReference>